<dbReference type="Pfam" id="PF04116">
    <property type="entry name" value="FA_hydroxylase"/>
    <property type="match status" value="1"/>
</dbReference>
<keyword evidence="4" id="KW-1185">Reference proteome</keyword>
<name>A0A7J7JQ44_BUGNE</name>
<reference evidence="3" key="1">
    <citation type="submission" date="2020-06" db="EMBL/GenBank/DDBJ databases">
        <title>Draft genome of Bugula neritina, a colonial animal packing powerful symbionts and potential medicines.</title>
        <authorList>
            <person name="Rayko M."/>
        </authorList>
    </citation>
    <scope>NUCLEOTIDE SEQUENCE [LARGE SCALE GENOMIC DNA]</scope>
    <source>
        <strain evidence="3">Kwan_BN1</strain>
    </source>
</reference>
<organism evidence="3 4">
    <name type="scientific">Bugula neritina</name>
    <name type="common">Brown bryozoan</name>
    <name type="synonym">Sertularia neritina</name>
    <dbReference type="NCBI Taxonomy" id="10212"/>
    <lineage>
        <taxon>Eukaryota</taxon>
        <taxon>Metazoa</taxon>
        <taxon>Spiralia</taxon>
        <taxon>Lophotrochozoa</taxon>
        <taxon>Bryozoa</taxon>
        <taxon>Gymnolaemata</taxon>
        <taxon>Cheilostomatida</taxon>
        <taxon>Flustrina</taxon>
        <taxon>Buguloidea</taxon>
        <taxon>Bugulidae</taxon>
        <taxon>Bugula</taxon>
    </lineage>
</organism>
<accession>A0A7J7JQ44</accession>
<proteinExistence type="predicted"/>
<dbReference type="InterPro" id="IPR006694">
    <property type="entry name" value="Fatty_acid_hydroxylase"/>
</dbReference>
<evidence type="ECO:0000256" key="1">
    <source>
        <dbReference type="SAM" id="MobiDB-lite"/>
    </source>
</evidence>
<feature type="domain" description="Fatty acid hydroxylase" evidence="2">
    <location>
        <begin position="2"/>
        <end position="55"/>
    </location>
</feature>
<dbReference type="GO" id="GO:0016491">
    <property type="term" value="F:oxidoreductase activity"/>
    <property type="evidence" value="ECO:0007669"/>
    <property type="project" value="InterPro"/>
</dbReference>
<comment type="caution">
    <text evidence="3">The sequence shown here is derived from an EMBL/GenBank/DDBJ whole genome shotgun (WGS) entry which is preliminary data.</text>
</comment>
<evidence type="ECO:0000313" key="3">
    <source>
        <dbReference type="EMBL" id="KAF6028470.1"/>
    </source>
</evidence>
<feature type="region of interest" description="Disordered" evidence="1">
    <location>
        <begin position="62"/>
        <end position="87"/>
    </location>
</feature>
<dbReference type="Proteomes" id="UP000593567">
    <property type="component" value="Unassembled WGS sequence"/>
</dbReference>
<dbReference type="OrthoDB" id="408954at2759"/>
<feature type="compositionally biased region" description="Polar residues" evidence="1">
    <location>
        <begin position="69"/>
        <end position="79"/>
    </location>
</feature>
<protein>
    <submittedName>
        <fullName evidence="3">SC5D</fullName>
    </submittedName>
</protein>
<dbReference type="GO" id="GO:0005506">
    <property type="term" value="F:iron ion binding"/>
    <property type="evidence" value="ECO:0007669"/>
    <property type="project" value="InterPro"/>
</dbReference>
<dbReference type="AlphaFoldDB" id="A0A7J7JQ44"/>
<gene>
    <name evidence="3" type="ORF">EB796_013228</name>
</gene>
<evidence type="ECO:0000259" key="2">
    <source>
        <dbReference type="Pfam" id="PF04116"/>
    </source>
</evidence>
<sequence length="87" mass="9972">MFIFVNLWTISIHDGNCKVPNIMKPFVNGSAHHTDHHLFYNYNYGQFFTLWDRIGQSFRTPSAWDGDSPSEQVMQNGNGKANGHKAE</sequence>
<dbReference type="EMBL" id="VXIV02001947">
    <property type="protein sequence ID" value="KAF6028470.1"/>
    <property type="molecule type" value="Genomic_DNA"/>
</dbReference>
<dbReference type="GO" id="GO:0008610">
    <property type="term" value="P:lipid biosynthetic process"/>
    <property type="evidence" value="ECO:0007669"/>
    <property type="project" value="InterPro"/>
</dbReference>
<evidence type="ECO:0000313" key="4">
    <source>
        <dbReference type="Proteomes" id="UP000593567"/>
    </source>
</evidence>